<keyword evidence="2" id="KW-1185">Reference proteome</keyword>
<proteinExistence type="predicted"/>
<organism evidence="1 2">
    <name type="scientific">Riccia fluitans</name>
    <dbReference type="NCBI Taxonomy" id="41844"/>
    <lineage>
        <taxon>Eukaryota</taxon>
        <taxon>Viridiplantae</taxon>
        <taxon>Streptophyta</taxon>
        <taxon>Embryophyta</taxon>
        <taxon>Marchantiophyta</taxon>
        <taxon>Marchantiopsida</taxon>
        <taxon>Marchantiidae</taxon>
        <taxon>Marchantiales</taxon>
        <taxon>Ricciaceae</taxon>
        <taxon>Riccia</taxon>
    </lineage>
</organism>
<name>A0ABD1Y0X2_9MARC</name>
<gene>
    <name evidence="1" type="ORF">R1flu_000598</name>
</gene>
<protein>
    <submittedName>
        <fullName evidence="1">Uncharacterized protein</fullName>
    </submittedName>
</protein>
<evidence type="ECO:0000313" key="2">
    <source>
        <dbReference type="Proteomes" id="UP001605036"/>
    </source>
</evidence>
<dbReference type="AlphaFoldDB" id="A0ABD1Y0X2"/>
<dbReference type="EMBL" id="JBHFFA010000006">
    <property type="protein sequence ID" value="KAL2620393.1"/>
    <property type="molecule type" value="Genomic_DNA"/>
</dbReference>
<reference evidence="1 2" key="1">
    <citation type="submission" date="2024-09" db="EMBL/GenBank/DDBJ databases">
        <title>Chromosome-scale assembly of Riccia fluitans.</title>
        <authorList>
            <person name="Paukszto L."/>
            <person name="Sawicki J."/>
            <person name="Karawczyk K."/>
            <person name="Piernik-Szablinska J."/>
            <person name="Szczecinska M."/>
            <person name="Mazdziarz M."/>
        </authorList>
    </citation>
    <scope>NUCLEOTIDE SEQUENCE [LARGE SCALE GENOMIC DNA]</scope>
    <source>
        <strain evidence="1">Rf_01</strain>
        <tissue evidence="1">Aerial parts of the thallus</tissue>
    </source>
</reference>
<sequence length="101" mass="11347">MIACAQNPYEVPVLGYHTQFLSVKGVLRMRNNRDVTLLTEANEIELRCVLNCGLGQVTRTMYGQTSTLVEAHVFAQEGGDRHSQSNWYLTVPSHSGRCYTI</sequence>
<comment type="caution">
    <text evidence="1">The sequence shown here is derived from an EMBL/GenBank/DDBJ whole genome shotgun (WGS) entry which is preliminary data.</text>
</comment>
<dbReference type="Proteomes" id="UP001605036">
    <property type="component" value="Unassembled WGS sequence"/>
</dbReference>
<evidence type="ECO:0000313" key="1">
    <source>
        <dbReference type="EMBL" id="KAL2620393.1"/>
    </source>
</evidence>
<accession>A0ABD1Y0X2</accession>